<dbReference type="SUPFAM" id="SSF46785">
    <property type="entry name" value="Winged helix' DNA-binding domain"/>
    <property type="match status" value="1"/>
</dbReference>
<keyword evidence="10" id="KW-1185">Reference proteome</keyword>
<accession>A0ABQ6K7L5</accession>
<dbReference type="InterPro" id="IPR011711">
    <property type="entry name" value="GntR_C"/>
</dbReference>
<evidence type="ECO:0000256" key="3">
    <source>
        <dbReference type="ARBA" id="ARBA00023002"/>
    </source>
</evidence>
<evidence type="ECO:0000256" key="7">
    <source>
        <dbReference type="ARBA" id="ARBA00023163"/>
    </source>
</evidence>
<keyword evidence="1" id="KW-0285">Flavoprotein</keyword>
<dbReference type="EMBL" id="BSVB01000001">
    <property type="protein sequence ID" value="GMA94975.1"/>
    <property type="molecule type" value="Genomic_DNA"/>
</dbReference>
<feature type="domain" description="HTH gntR-type" evidence="8">
    <location>
        <begin position="321"/>
        <end position="388"/>
    </location>
</feature>
<evidence type="ECO:0000256" key="1">
    <source>
        <dbReference type="ARBA" id="ARBA00022630"/>
    </source>
</evidence>
<gene>
    <name evidence="9" type="ORF">GCM10025881_17990</name>
</gene>
<evidence type="ECO:0000256" key="6">
    <source>
        <dbReference type="ARBA" id="ARBA00023125"/>
    </source>
</evidence>
<evidence type="ECO:0000256" key="4">
    <source>
        <dbReference type="ARBA" id="ARBA00023015"/>
    </source>
</evidence>
<dbReference type="Gene3D" id="3.20.20.30">
    <property type="entry name" value="Luciferase-like domain"/>
    <property type="match status" value="1"/>
</dbReference>
<keyword evidence="4" id="KW-0805">Transcription regulation</keyword>
<keyword evidence="5" id="KW-0503">Monooxygenase</keyword>
<dbReference type="Pfam" id="PF00296">
    <property type="entry name" value="Bac_luciferase"/>
    <property type="match status" value="1"/>
</dbReference>
<dbReference type="InterPro" id="IPR036390">
    <property type="entry name" value="WH_DNA-bd_sf"/>
</dbReference>
<dbReference type="SUPFAM" id="SSF51679">
    <property type="entry name" value="Bacterial luciferase-like"/>
    <property type="match status" value="1"/>
</dbReference>
<dbReference type="Gene3D" id="1.10.10.10">
    <property type="entry name" value="Winged helix-like DNA-binding domain superfamily/Winged helix DNA-binding domain"/>
    <property type="match status" value="1"/>
</dbReference>
<proteinExistence type="predicted"/>
<dbReference type="Gene3D" id="1.20.120.530">
    <property type="entry name" value="GntR ligand-binding domain-like"/>
    <property type="match status" value="1"/>
</dbReference>
<dbReference type="PANTHER" id="PTHR42847">
    <property type="entry name" value="ALKANESULFONATE MONOOXYGENASE"/>
    <property type="match status" value="1"/>
</dbReference>
<dbReference type="Proteomes" id="UP001157034">
    <property type="component" value="Unassembled WGS sequence"/>
</dbReference>
<evidence type="ECO:0000313" key="9">
    <source>
        <dbReference type="EMBL" id="GMA94975.1"/>
    </source>
</evidence>
<reference evidence="10" key="1">
    <citation type="journal article" date="2019" name="Int. J. Syst. Evol. Microbiol.">
        <title>The Global Catalogue of Microorganisms (GCM) 10K type strain sequencing project: providing services to taxonomists for standard genome sequencing and annotation.</title>
        <authorList>
            <consortium name="The Broad Institute Genomics Platform"/>
            <consortium name="The Broad Institute Genome Sequencing Center for Infectious Disease"/>
            <person name="Wu L."/>
            <person name="Ma J."/>
        </authorList>
    </citation>
    <scope>NUCLEOTIDE SEQUENCE [LARGE SCALE GENOMIC DNA]</scope>
    <source>
        <strain evidence="10">NBRC 108894</strain>
    </source>
</reference>
<dbReference type="InterPro" id="IPR000524">
    <property type="entry name" value="Tscrpt_reg_HTH_GntR"/>
</dbReference>
<dbReference type="SUPFAM" id="SSF48008">
    <property type="entry name" value="GntR ligand-binding domain-like"/>
    <property type="match status" value="1"/>
</dbReference>
<dbReference type="PANTHER" id="PTHR42847:SF4">
    <property type="entry name" value="ALKANESULFONATE MONOOXYGENASE-RELATED"/>
    <property type="match status" value="1"/>
</dbReference>
<evidence type="ECO:0000313" key="10">
    <source>
        <dbReference type="Proteomes" id="UP001157034"/>
    </source>
</evidence>
<dbReference type="Pfam" id="PF07729">
    <property type="entry name" value="FCD"/>
    <property type="match status" value="1"/>
</dbReference>
<dbReference type="SMART" id="SM00895">
    <property type="entry name" value="FCD"/>
    <property type="match status" value="1"/>
</dbReference>
<keyword evidence="6" id="KW-0238">DNA-binding</keyword>
<evidence type="ECO:0000256" key="2">
    <source>
        <dbReference type="ARBA" id="ARBA00022643"/>
    </source>
</evidence>
<dbReference type="RefSeq" id="WP_284253836.1">
    <property type="nucleotide sequence ID" value="NZ_BAAAQO010000002.1"/>
</dbReference>
<evidence type="ECO:0000259" key="8">
    <source>
        <dbReference type="PROSITE" id="PS50949"/>
    </source>
</evidence>
<protein>
    <recommendedName>
        <fullName evidence="8">HTH gntR-type domain-containing protein</fullName>
    </recommendedName>
</protein>
<organism evidence="9 10">
    <name type="scientific">Pseudolysinimonas kribbensis</name>
    <dbReference type="NCBI Taxonomy" id="433641"/>
    <lineage>
        <taxon>Bacteria</taxon>
        <taxon>Bacillati</taxon>
        <taxon>Actinomycetota</taxon>
        <taxon>Actinomycetes</taxon>
        <taxon>Micrococcales</taxon>
        <taxon>Microbacteriaceae</taxon>
        <taxon>Pseudolysinimonas</taxon>
    </lineage>
</organism>
<name>A0ABQ6K7L5_9MICO</name>
<keyword evidence="3" id="KW-0560">Oxidoreductase</keyword>
<dbReference type="InterPro" id="IPR008920">
    <property type="entry name" value="TF_FadR/GntR_C"/>
</dbReference>
<keyword evidence="2" id="KW-0288">FMN</keyword>
<dbReference type="SMART" id="SM00345">
    <property type="entry name" value="HTH_GNTR"/>
    <property type="match status" value="1"/>
</dbReference>
<keyword evidence="7" id="KW-0804">Transcription</keyword>
<dbReference type="InterPro" id="IPR011251">
    <property type="entry name" value="Luciferase-like_dom"/>
</dbReference>
<dbReference type="InterPro" id="IPR050172">
    <property type="entry name" value="SsuD_RutA_monooxygenase"/>
</dbReference>
<dbReference type="InterPro" id="IPR036661">
    <property type="entry name" value="Luciferase-like_sf"/>
</dbReference>
<dbReference type="InterPro" id="IPR036388">
    <property type="entry name" value="WH-like_DNA-bd_sf"/>
</dbReference>
<comment type="caution">
    <text evidence="9">The sequence shown here is derived from an EMBL/GenBank/DDBJ whole genome shotgun (WGS) entry which is preliminary data.</text>
</comment>
<dbReference type="PROSITE" id="PS50949">
    <property type="entry name" value="HTH_GNTR"/>
    <property type="match status" value="1"/>
</dbReference>
<dbReference type="Pfam" id="PF00392">
    <property type="entry name" value="GntR"/>
    <property type="match status" value="1"/>
</dbReference>
<evidence type="ECO:0000256" key="5">
    <source>
        <dbReference type="ARBA" id="ARBA00023033"/>
    </source>
</evidence>
<sequence length="541" mass="58452">MRFGIVILPQAPWPIARERWRAAEELGFDNAWIYDHLSWLSLADQPWGATIPTLTAAATVTERIRLGTFVSGPNFRHPVPFAKELATLDDISGGRVLLGVGSGAAVAHDNEVLGERPYTAGERHERFTEFVDLLDALLRFETPGSGGVDADGTWYRAVGARMVGRPVQTPRLPFAIAANGPRALDLVARLGQAWITNGPRGVADDAWWDEIAALAGRLDEAMERRGRDPRSLERHLSVDATSGDRFALRSIDEFEEAVGRAGALGFTHLVVHWPRAEGVYAGSEAVLAEAASRSIATAEAAATVGRTMSTASGITRIEQGASLRDTVETAVASAIISGQMEAGLVVSVPALAARFDVSATPVREAMLNLAKRGLVVPLRNKGFRVTEVDESLLEQLAQVRHLLEPEAMAELAAVFTPEMEKAGRRLADAIVKGAARRDLPAYLLADHDFHLGLLRHLGNPVLESIVSDLRQRTRLGGLTRLLQSDLLAASAAEHHELLDLLAAHDAAGARALMHRHIGHVVGWWAGNDERPSRATVHPNSM</sequence>